<sequence>MGGEAQAVEPASVKAHSQDIKAQKNEKIVDKNNRYKSIDGSDETKANWMR</sequence>
<organism evidence="2 3">
    <name type="scientific">Saguinus oedipus</name>
    <name type="common">Cotton-top tamarin</name>
    <name type="synonym">Oedipomidas oedipus</name>
    <dbReference type="NCBI Taxonomy" id="9490"/>
    <lineage>
        <taxon>Eukaryota</taxon>
        <taxon>Metazoa</taxon>
        <taxon>Chordata</taxon>
        <taxon>Craniata</taxon>
        <taxon>Vertebrata</taxon>
        <taxon>Euteleostomi</taxon>
        <taxon>Mammalia</taxon>
        <taxon>Eutheria</taxon>
        <taxon>Euarchontoglires</taxon>
        <taxon>Primates</taxon>
        <taxon>Haplorrhini</taxon>
        <taxon>Platyrrhini</taxon>
        <taxon>Cebidae</taxon>
        <taxon>Callitrichinae</taxon>
        <taxon>Saguinus</taxon>
    </lineage>
</organism>
<feature type="compositionally biased region" description="Basic and acidic residues" evidence="1">
    <location>
        <begin position="16"/>
        <end position="50"/>
    </location>
</feature>
<dbReference type="Proteomes" id="UP001266305">
    <property type="component" value="Unassembled WGS sequence"/>
</dbReference>
<name>A0ABQ9UTV2_SAGOE</name>
<accession>A0ABQ9UTV2</accession>
<dbReference type="EMBL" id="JASSZA010000010">
    <property type="protein sequence ID" value="KAK2100533.1"/>
    <property type="molecule type" value="Genomic_DNA"/>
</dbReference>
<protein>
    <submittedName>
        <fullName evidence="2">Uncharacterized protein</fullName>
    </submittedName>
</protein>
<proteinExistence type="predicted"/>
<evidence type="ECO:0000256" key="1">
    <source>
        <dbReference type="SAM" id="MobiDB-lite"/>
    </source>
</evidence>
<feature type="region of interest" description="Disordered" evidence="1">
    <location>
        <begin position="1"/>
        <end position="50"/>
    </location>
</feature>
<reference evidence="2 3" key="1">
    <citation type="submission" date="2023-05" db="EMBL/GenBank/DDBJ databases">
        <title>B98-5 Cell Line De Novo Hybrid Assembly: An Optical Mapping Approach.</title>
        <authorList>
            <person name="Kananen K."/>
            <person name="Auerbach J.A."/>
            <person name="Kautto E."/>
            <person name="Blachly J.S."/>
        </authorList>
    </citation>
    <scope>NUCLEOTIDE SEQUENCE [LARGE SCALE GENOMIC DNA]</scope>
    <source>
        <strain evidence="2">B95-8</strain>
        <tissue evidence="2">Cell line</tissue>
    </source>
</reference>
<gene>
    <name evidence="2" type="ORF">P7K49_021881</name>
</gene>
<keyword evidence="3" id="KW-1185">Reference proteome</keyword>
<evidence type="ECO:0000313" key="2">
    <source>
        <dbReference type="EMBL" id="KAK2100533.1"/>
    </source>
</evidence>
<comment type="caution">
    <text evidence="2">The sequence shown here is derived from an EMBL/GenBank/DDBJ whole genome shotgun (WGS) entry which is preliminary data.</text>
</comment>
<evidence type="ECO:0000313" key="3">
    <source>
        <dbReference type="Proteomes" id="UP001266305"/>
    </source>
</evidence>